<gene>
    <name evidence="2" type="ORF">EAS64_11065</name>
</gene>
<dbReference type="InterPro" id="IPR029032">
    <property type="entry name" value="AhpD-like"/>
</dbReference>
<evidence type="ECO:0000259" key="1">
    <source>
        <dbReference type="Pfam" id="PF02627"/>
    </source>
</evidence>
<proteinExistence type="predicted"/>
<dbReference type="GO" id="GO:0051920">
    <property type="term" value="F:peroxiredoxin activity"/>
    <property type="evidence" value="ECO:0007669"/>
    <property type="project" value="InterPro"/>
</dbReference>
<feature type="domain" description="Carboxymuconolactone decarboxylase-like" evidence="1">
    <location>
        <begin position="38"/>
        <end position="115"/>
    </location>
</feature>
<dbReference type="SUPFAM" id="SSF69118">
    <property type="entry name" value="AhpD-like"/>
    <property type="match status" value="1"/>
</dbReference>
<dbReference type="Proteomes" id="UP000460272">
    <property type="component" value="Unassembled WGS sequence"/>
</dbReference>
<evidence type="ECO:0000313" key="2">
    <source>
        <dbReference type="EMBL" id="TVZ05135.1"/>
    </source>
</evidence>
<evidence type="ECO:0000313" key="3">
    <source>
        <dbReference type="Proteomes" id="UP000460272"/>
    </source>
</evidence>
<dbReference type="AlphaFoldDB" id="A0A6P2C3R6"/>
<keyword evidence="3" id="KW-1185">Reference proteome</keyword>
<reference evidence="2 3" key="1">
    <citation type="submission" date="2018-11" db="EMBL/GenBank/DDBJ databases">
        <title>Trebonia kvetii gen.nov., sp.nov., a novel acidophilic actinobacterium, and proposal of the new actinobacterial family Treboniaceae fam. nov.</title>
        <authorList>
            <person name="Rapoport D."/>
            <person name="Sagova-Mareckova M."/>
            <person name="Sedlacek I."/>
            <person name="Provaznik J."/>
            <person name="Kralova S."/>
            <person name="Pavlinic D."/>
            <person name="Benes V."/>
            <person name="Kopecky J."/>
        </authorList>
    </citation>
    <scope>NUCLEOTIDE SEQUENCE [LARGE SCALE GENOMIC DNA]</scope>
    <source>
        <strain evidence="2 3">15Tr583</strain>
    </source>
</reference>
<dbReference type="EMBL" id="RPFW01000002">
    <property type="protein sequence ID" value="TVZ05135.1"/>
    <property type="molecule type" value="Genomic_DNA"/>
</dbReference>
<sequence>MPAVNGGAELGASRSRSAAARRSARIAGGSVGTTDTPVLDTIMDITTASIEHNSVSPRDFMLARLAALIAVDAPPASYLANAPALAQAGLTEQDIEGIMIAVAPVVGTPRVTSAAGQILRALGMAIAVGDTGEQADK</sequence>
<dbReference type="InterPro" id="IPR003779">
    <property type="entry name" value="CMD-like"/>
</dbReference>
<dbReference type="Pfam" id="PF02627">
    <property type="entry name" value="CMD"/>
    <property type="match status" value="1"/>
</dbReference>
<organism evidence="2 3">
    <name type="scientific">Trebonia kvetii</name>
    <dbReference type="NCBI Taxonomy" id="2480626"/>
    <lineage>
        <taxon>Bacteria</taxon>
        <taxon>Bacillati</taxon>
        <taxon>Actinomycetota</taxon>
        <taxon>Actinomycetes</taxon>
        <taxon>Streptosporangiales</taxon>
        <taxon>Treboniaceae</taxon>
        <taxon>Trebonia</taxon>
    </lineage>
</organism>
<dbReference type="OrthoDB" id="5118386at2"/>
<name>A0A6P2C3R6_9ACTN</name>
<protein>
    <submittedName>
        <fullName evidence="2">Carboxymuconolactone decarboxylase</fullName>
    </submittedName>
</protein>
<accession>A0A6P2C3R6</accession>
<comment type="caution">
    <text evidence="2">The sequence shown here is derived from an EMBL/GenBank/DDBJ whole genome shotgun (WGS) entry which is preliminary data.</text>
</comment>
<dbReference type="Gene3D" id="1.20.1290.10">
    <property type="entry name" value="AhpD-like"/>
    <property type="match status" value="1"/>
</dbReference>